<protein>
    <recommendedName>
        <fullName evidence="3">DUF4833 domain-containing protein</fullName>
    </recommendedName>
</protein>
<proteinExistence type="predicted"/>
<dbReference type="EMBL" id="CP094534">
    <property type="protein sequence ID" value="UOE32899.1"/>
    <property type="molecule type" value="Genomic_DNA"/>
</dbReference>
<gene>
    <name evidence="1" type="ORF">MTP16_17395</name>
</gene>
<sequence>MMSYNFYTGILCLITGIFFNVTHSKAQDIILRNERFYFDEKIIQRYKDSLHHDNKLYSFVVFVTNNKHKQETYLIWFKGMITKAVKVTDTTITKPLSIPNNNFSSLLHAEKLAIRKSEDRIKFIPPINAATTDVAIIDLHNNHFFVEQGQGTGYKLSVSKALDRKIFFQTLKKDLAPLNNLWQISHTYKRYE</sequence>
<accession>A0ABY4B197</accession>
<evidence type="ECO:0008006" key="3">
    <source>
        <dbReference type="Google" id="ProtNLM"/>
    </source>
</evidence>
<dbReference type="Proteomes" id="UP000831390">
    <property type="component" value="Chromosome"/>
</dbReference>
<dbReference type="RefSeq" id="WP_243512245.1">
    <property type="nucleotide sequence ID" value="NZ_CP094534.1"/>
</dbReference>
<reference evidence="1 2" key="1">
    <citation type="submission" date="2022-03" db="EMBL/GenBank/DDBJ databases">
        <title>Hymenobactersp. isolated from the air.</title>
        <authorList>
            <person name="Won M."/>
            <person name="Kwon S.-W."/>
        </authorList>
    </citation>
    <scope>NUCLEOTIDE SEQUENCE [LARGE SCALE GENOMIC DNA]</scope>
    <source>
        <strain evidence="1 2">KACC 22596</strain>
    </source>
</reference>
<name>A0ABY4B197_9BACT</name>
<keyword evidence="2" id="KW-1185">Reference proteome</keyword>
<organism evidence="1 2">
    <name type="scientific">Hymenobacter monticola</name>
    <dbReference type="NCBI Taxonomy" id="1705399"/>
    <lineage>
        <taxon>Bacteria</taxon>
        <taxon>Pseudomonadati</taxon>
        <taxon>Bacteroidota</taxon>
        <taxon>Cytophagia</taxon>
        <taxon>Cytophagales</taxon>
        <taxon>Hymenobacteraceae</taxon>
        <taxon>Hymenobacter</taxon>
    </lineage>
</organism>
<evidence type="ECO:0000313" key="2">
    <source>
        <dbReference type="Proteomes" id="UP000831390"/>
    </source>
</evidence>
<evidence type="ECO:0000313" key="1">
    <source>
        <dbReference type="EMBL" id="UOE32899.1"/>
    </source>
</evidence>